<dbReference type="InterPro" id="IPR045063">
    <property type="entry name" value="Dynamin_N"/>
</dbReference>
<reference evidence="3 4" key="1">
    <citation type="journal article" date="2011" name="Genome Res.">
        <title>Phylogeny-wide analysis of social amoeba genomes highlights ancient origins for complex intercellular communication.</title>
        <authorList>
            <person name="Heidel A.J."/>
            <person name="Lawal H.M."/>
            <person name="Felder M."/>
            <person name="Schilde C."/>
            <person name="Helps N.R."/>
            <person name="Tunggal B."/>
            <person name="Rivero F."/>
            <person name="John U."/>
            <person name="Schleicher M."/>
            <person name="Eichinger L."/>
            <person name="Platzer M."/>
            <person name="Noegel A.A."/>
            <person name="Schaap P."/>
            <person name="Gloeckner G."/>
        </authorList>
    </citation>
    <scope>NUCLEOTIDE SEQUENCE [LARGE SCALE GENOMIC DNA]</scope>
    <source>
        <strain evidence="4">ATCC 26659 / Pp 5 / PN500</strain>
    </source>
</reference>
<evidence type="ECO:0000313" key="4">
    <source>
        <dbReference type="Proteomes" id="UP000001396"/>
    </source>
</evidence>
<protein>
    <recommendedName>
        <fullName evidence="2">Dynamin N-terminal domain-containing protein</fullName>
    </recommendedName>
</protein>
<dbReference type="Gene3D" id="3.40.50.300">
    <property type="entry name" value="P-loop containing nucleotide triphosphate hydrolases"/>
    <property type="match status" value="1"/>
</dbReference>
<dbReference type="EMBL" id="ADBJ01000025">
    <property type="protein sequence ID" value="EFA81448.1"/>
    <property type="molecule type" value="Genomic_DNA"/>
</dbReference>
<dbReference type="AlphaFoldDB" id="D3BA61"/>
<feature type="domain" description="Dynamin N-terminal" evidence="2">
    <location>
        <begin position="166"/>
        <end position="215"/>
    </location>
</feature>
<dbReference type="InterPro" id="IPR051943">
    <property type="entry name" value="TRAFAC_Dynamin-like_GTPase"/>
</dbReference>
<dbReference type="CDD" id="cd09912">
    <property type="entry name" value="DLP_2"/>
    <property type="match status" value="1"/>
</dbReference>
<evidence type="ECO:0000256" key="1">
    <source>
        <dbReference type="SAM" id="Phobius"/>
    </source>
</evidence>
<keyword evidence="1" id="KW-1133">Transmembrane helix</keyword>
<name>D3BA61_HETP5</name>
<dbReference type="FunCoup" id="D3BA61">
    <property type="interactions" value="1"/>
</dbReference>
<keyword evidence="4" id="KW-1185">Reference proteome</keyword>
<dbReference type="InterPro" id="IPR027417">
    <property type="entry name" value="P-loop_NTPase"/>
</dbReference>
<dbReference type="InParanoid" id="D3BA61"/>
<dbReference type="Pfam" id="PF00350">
    <property type="entry name" value="Dynamin_N"/>
    <property type="match status" value="2"/>
</dbReference>
<keyword evidence="1" id="KW-0812">Transmembrane</keyword>
<comment type="caution">
    <text evidence="3">The sequence shown here is derived from an EMBL/GenBank/DDBJ whole genome shotgun (WGS) entry which is preliminary data.</text>
</comment>
<dbReference type="STRING" id="670386.D3BA61"/>
<keyword evidence="1" id="KW-0472">Membrane</keyword>
<sequence length="556" mass="62406">MLSSIKSKSNINLVKKTLYNNIRNTTTSVTTTSSLYSSSSLFNNQQHKHQQQQQSFTTYINSNNNQYSLLNSKSTTISTLSSLFNKQNSCINNNNNNNNNKYYSTSNPPDQILRKVVTSEQQALFDRNSLLLEQLQNDLQDFSAPEESRQQIRDAIEQLKDGLFLLVVVGEFNSGKSSFLNALLGNTYLKEGITPTTSKINILRYGDKLEHQPGRNDEQEIVKLPVNWLRDISLVDTPGTNAVVKGHQQITEHFIPRSDMVLFVTSVDRAFSESERVFLSNIRAWRKKIVVILSKADLIEHNPMSDAAADLAEVTKWRREPTYSWTTISSSATFSEVVSSTSHEIETNISALIDWIVEKNSKQWRAIMEYIDTRSSSRLEKFIGNVNRSGDFLNTRMTLLKSIGEGTSDALSKYDKDKESTKISQEIRNTVFKTAAVELGAVGLGTILTASLLDLSGIVGVGILAISGLALVPLKKSALKKTVHAKVHDLRFNLSNLLKHHFESELEIGIQKMKDGISPFSSYVHAENEKINSSLNKIQIYSATISKLREDIEKLK</sequence>
<dbReference type="GeneID" id="31360921"/>
<organism evidence="3 4">
    <name type="scientific">Heterostelium pallidum (strain ATCC 26659 / Pp 5 / PN500)</name>
    <name type="common">Cellular slime mold</name>
    <name type="synonym">Polysphondylium pallidum</name>
    <dbReference type="NCBI Taxonomy" id="670386"/>
    <lineage>
        <taxon>Eukaryota</taxon>
        <taxon>Amoebozoa</taxon>
        <taxon>Evosea</taxon>
        <taxon>Eumycetozoa</taxon>
        <taxon>Dictyostelia</taxon>
        <taxon>Acytosteliales</taxon>
        <taxon>Acytosteliaceae</taxon>
        <taxon>Heterostelium</taxon>
    </lineage>
</organism>
<evidence type="ECO:0000313" key="3">
    <source>
        <dbReference type="EMBL" id="EFA81448.1"/>
    </source>
</evidence>
<accession>D3BA61</accession>
<dbReference type="Proteomes" id="UP000001396">
    <property type="component" value="Unassembled WGS sequence"/>
</dbReference>
<dbReference type="PANTHER" id="PTHR43681">
    <property type="entry name" value="TRANSMEMBRANE GTPASE FZO"/>
    <property type="match status" value="1"/>
</dbReference>
<dbReference type="SUPFAM" id="SSF52540">
    <property type="entry name" value="P-loop containing nucleoside triphosphate hydrolases"/>
    <property type="match status" value="1"/>
</dbReference>
<dbReference type="PANTHER" id="PTHR43681:SF1">
    <property type="entry name" value="SARCALUMENIN"/>
    <property type="match status" value="1"/>
</dbReference>
<feature type="domain" description="Dynamin N-terminal" evidence="2">
    <location>
        <begin position="229"/>
        <end position="293"/>
    </location>
</feature>
<feature type="transmembrane region" description="Helical" evidence="1">
    <location>
        <begin position="455"/>
        <end position="474"/>
    </location>
</feature>
<proteinExistence type="predicted"/>
<dbReference type="RefSeq" id="XP_020433566.1">
    <property type="nucleotide sequence ID" value="XM_020576317.1"/>
</dbReference>
<evidence type="ECO:0000259" key="2">
    <source>
        <dbReference type="Pfam" id="PF00350"/>
    </source>
</evidence>
<gene>
    <name evidence="3" type="ORF">PPL_05436</name>
</gene>